<reference evidence="1" key="1">
    <citation type="submission" date="2018-04" db="EMBL/GenBank/DDBJ databases">
        <title>Whole genome sequencing of Hypsizygus marmoreus.</title>
        <authorList>
            <person name="Choi I.-G."/>
            <person name="Min B."/>
            <person name="Kim J.-G."/>
            <person name="Kim S."/>
            <person name="Oh Y.-L."/>
            <person name="Kong W.-S."/>
            <person name="Park H."/>
            <person name="Jeong J."/>
            <person name="Song E.-S."/>
        </authorList>
    </citation>
    <scope>NUCLEOTIDE SEQUENCE [LARGE SCALE GENOMIC DNA]</scope>
    <source>
        <strain evidence="1">51987-8</strain>
    </source>
</reference>
<evidence type="ECO:0000313" key="2">
    <source>
        <dbReference type="Proteomes" id="UP000076154"/>
    </source>
</evidence>
<dbReference type="EMBL" id="LUEZ02000021">
    <property type="protein sequence ID" value="RDB26931.1"/>
    <property type="molecule type" value="Genomic_DNA"/>
</dbReference>
<dbReference type="InParanoid" id="A0A369JX76"/>
<name>A0A369JX76_HYPMA</name>
<proteinExistence type="predicted"/>
<keyword evidence="2" id="KW-1185">Reference proteome</keyword>
<dbReference type="Proteomes" id="UP000076154">
    <property type="component" value="Unassembled WGS sequence"/>
</dbReference>
<protein>
    <submittedName>
        <fullName evidence="1">Uncharacterized protein</fullName>
    </submittedName>
</protein>
<organism evidence="1 2">
    <name type="scientific">Hypsizygus marmoreus</name>
    <name type="common">White beech mushroom</name>
    <name type="synonym">Agaricus marmoreus</name>
    <dbReference type="NCBI Taxonomy" id="39966"/>
    <lineage>
        <taxon>Eukaryota</taxon>
        <taxon>Fungi</taxon>
        <taxon>Dikarya</taxon>
        <taxon>Basidiomycota</taxon>
        <taxon>Agaricomycotina</taxon>
        <taxon>Agaricomycetes</taxon>
        <taxon>Agaricomycetidae</taxon>
        <taxon>Agaricales</taxon>
        <taxon>Tricholomatineae</taxon>
        <taxon>Lyophyllaceae</taxon>
        <taxon>Hypsizygus</taxon>
    </lineage>
</organism>
<comment type="caution">
    <text evidence="1">The sequence shown here is derived from an EMBL/GenBank/DDBJ whole genome shotgun (WGS) entry which is preliminary data.</text>
</comment>
<evidence type="ECO:0000313" key="1">
    <source>
        <dbReference type="EMBL" id="RDB26931.1"/>
    </source>
</evidence>
<accession>A0A369JX76</accession>
<sequence length="314" mass="34453">MPATYDRSLLVVFRDLWSDFTAHRAGNVQLSPRGLSFVVIFNTKSAEVLAPWQANGHICLDRFVGCSRSGHVTTRKSGEVPASAFFPVGCSTYINFDINLNEILAPAASGLNHFRFLVSDRRHSRLFGIMAIIFDVNVNQVLPPAGSGNTLLLPGNPRERLVSLSVLLCRSRGFRRQIKSDPAPRGERKHSLLFRKPPPFSCLRGPAPLFCHVLLLCIHAEPVFSLMVLPRGSENLRSFVSGGFDHISDRNDIKNTACTPPVAFLHSVIFDTSANEILAAAASGNTAQDATRISRSISPRLNTARSTTRHVSIL</sequence>
<gene>
    <name evidence="1" type="ORF">Hypma_004935</name>
</gene>
<dbReference type="AlphaFoldDB" id="A0A369JX76"/>